<proteinExistence type="predicted"/>
<evidence type="ECO:0000313" key="1">
    <source>
        <dbReference type="EMBL" id="WNY28992.1"/>
    </source>
</evidence>
<dbReference type="AlphaFoldDB" id="A0AA96V929"/>
<organism evidence="1 2">
    <name type="scientific">Methanimicrococcus stummii</name>
    <dbReference type="NCBI Taxonomy" id="3028294"/>
    <lineage>
        <taxon>Archaea</taxon>
        <taxon>Methanobacteriati</taxon>
        <taxon>Methanobacteriota</taxon>
        <taxon>Stenosarchaea group</taxon>
        <taxon>Methanomicrobia</taxon>
        <taxon>Methanosarcinales</taxon>
        <taxon>Methanosarcinaceae</taxon>
        <taxon>Methanimicrococcus</taxon>
    </lineage>
</organism>
<dbReference type="Proteomes" id="UP001302662">
    <property type="component" value="Chromosome"/>
</dbReference>
<dbReference type="EMBL" id="CP131062">
    <property type="protein sequence ID" value="WNY28992.1"/>
    <property type="molecule type" value="Genomic_DNA"/>
</dbReference>
<dbReference type="GeneID" id="85197677"/>
<dbReference type="KEGG" id="mees:MmiEs2_12050"/>
<dbReference type="RefSeq" id="WP_316558992.1">
    <property type="nucleotide sequence ID" value="NZ_CP131062.1"/>
</dbReference>
<evidence type="ECO:0000313" key="2">
    <source>
        <dbReference type="Proteomes" id="UP001302662"/>
    </source>
</evidence>
<gene>
    <name evidence="1" type="ORF">MmiEs2_12050</name>
</gene>
<name>A0AA96V929_9EURY</name>
<keyword evidence="2" id="KW-1185">Reference proteome</keyword>
<sequence>MKYSKMLLAALAVMMIFAVAPLASAEKGDINDPYTVLYVGYNMPGAYTDMLGGPVVLSNVISDITGNPVYYTTAYVAIEYNASYIPTSASINAAADAVNNSSADILIADMAYTDYDYGGAISTAQANFKNASCSSNITYKASIYSDNGTASPAPPCFDFKDKMAYSNPLNSFAVKMNNGLEALSDDPYYYPSSVDDYEIILSYLN</sequence>
<accession>A0AA96V929</accession>
<reference evidence="1 2" key="1">
    <citation type="submission" date="2023-07" db="EMBL/GenBank/DDBJ databases">
        <title>Closed genome sequence of Methanimicrococcus sp. Es2.</title>
        <authorList>
            <person name="Protasov E."/>
            <person name="Platt K."/>
            <person name="Reeh H."/>
            <person name="Poehlein A."/>
            <person name="Daniel R."/>
            <person name="Brune A."/>
        </authorList>
    </citation>
    <scope>NUCLEOTIDE SEQUENCE [LARGE SCALE GENOMIC DNA]</scope>
    <source>
        <strain evidence="1 2">Es2</strain>
    </source>
</reference>
<protein>
    <submittedName>
        <fullName evidence="1">Uncharacterized protein</fullName>
    </submittedName>
</protein>